<reference evidence="1" key="1">
    <citation type="journal article" date="2020" name="Stud. Mycol.">
        <title>101 Dothideomycetes genomes: a test case for predicting lifestyles and emergence of pathogens.</title>
        <authorList>
            <person name="Haridas S."/>
            <person name="Albert R."/>
            <person name="Binder M."/>
            <person name="Bloem J."/>
            <person name="Labutti K."/>
            <person name="Salamov A."/>
            <person name="Andreopoulos B."/>
            <person name="Baker S."/>
            <person name="Barry K."/>
            <person name="Bills G."/>
            <person name="Bluhm B."/>
            <person name="Cannon C."/>
            <person name="Castanera R."/>
            <person name="Culley D."/>
            <person name="Daum C."/>
            <person name="Ezra D."/>
            <person name="Gonzalez J."/>
            <person name="Henrissat B."/>
            <person name="Kuo A."/>
            <person name="Liang C."/>
            <person name="Lipzen A."/>
            <person name="Lutzoni F."/>
            <person name="Magnuson J."/>
            <person name="Mondo S."/>
            <person name="Nolan M."/>
            <person name="Ohm R."/>
            <person name="Pangilinan J."/>
            <person name="Park H.-J."/>
            <person name="Ramirez L."/>
            <person name="Alfaro M."/>
            <person name="Sun H."/>
            <person name="Tritt A."/>
            <person name="Yoshinaga Y."/>
            <person name="Zwiers L.-H."/>
            <person name="Turgeon B."/>
            <person name="Goodwin S."/>
            <person name="Spatafora J."/>
            <person name="Crous P."/>
            <person name="Grigoriev I."/>
        </authorList>
    </citation>
    <scope>NUCLEOTIDE SEQUENCE</scope>
    <source>
        <strain evidence="1">CBS 113818</strain>
    </source>
</reference>
<dbReference type="Gene3D" id="3.30.710.10">
    <property type="entry name" value="Potassium Channel Kv1.1, Chain A"/>
    <property type="match status" value="1"/>
</dbReference>
<dbReference type="EMBL" id="MU006235">
    <property type="protein sequence ID" value="KAF2821944.1"/>
    <property type="molecule type" value="Genomic_DNA"/>
</dbReference>
<name>A0A6A6ZNI1_9PLEO</name>
<dbReference type="InterPro" id="IPR011333">
    <property type="entry name" value="SKP1/BTB/POZ_sf"/>
</dbReference>
<dbReference type="CDD" id="cd18186">
    <property type="entry name" value="BTB_POZ_ZBTB_KLHL-like"/>
    <property type="match status" value="1"/>
</dbReference>
<dbReference type="OrthoDB" id="6359816at2759"/>
<protein>
    <submittedName>
        <fullName evidence="1">Uncharacterized protein</fullName>
    </submittedName>
</protein>
<dbReference type="Proteomes" id="UP000799424">
    <property type="component" value="Unassembled WGS sequence"/>
</dbReference>
<sequence length="58" mass="6385">LFNDSLFSDLTIHQISKGITKSYPSHKAILCPGSGWFKKALTGNFKVQLFSMSPNIGL</sequence>
<evidence type="ECO:0000313" key="1">
    <source>
        <dbReference type="EMBL" id="KAF2821944.1"/>
    </source>
</evidence>
<keyword evidence="2" id="KW-1185">Reference proteome</keyword>
<organism evidence="1 2">
    <name type="scientific">Ophiobolus disseminans</name>
    <dbReference type="NCBI Taxonomy" id="1469910"/>
    <lineage>
        <taxon>Eukaryota</taxon>
        <taxon>Fungi</taxon>
        <taxon>Dikarya</taxon>
        <taxon>Ascomycota</taxon>
        <taxon>Pezizomycotina</taxon>
        <taxon>Dothideomycetes</taxon>
        <taxon>Pleosporomycetidae</taxon>
        <taxon>Pleosporales</taxon>
        <taxon>Pleosporineae</taxon>
        <taxon>Phaeosphaeriaceae</taxon>
        <taxon>Ophiobolus</taxon>
    </lineage>
</organism>
<feature type="non-terminal residue" evidence="1">
    <location>
        <position position="1"/>
    </location>
</feature>
<gene>
    <name evidence="1" type="ORF">CC86DRAFT_301372</name>
</gene>
<evidence type="ECO:0000313" key="2">
    <source>
        <dbReference type="Proteomes" id="UP000799424"/>
    </source>
</evidence>
<accession>A0A6A6ZNI1</accession>
<dbReference type="AlphaFoldDB" id="A0A6A6ZNI1"/>
<dbReference type="SUPFAM" id="SSF54695">
    <property type="entry name" value="POZ domain"/>
    <property type="match status" value="1"/>
</dbReference>
<proteinExistence type="predicted"/>